<dbReference type="InterPro" id="IPR011011">
    <property type="entry name" value="Znf_FYVE_PHD"/>
</dbReference>
<dbReference type="Proteomes" id="UP000664859">
    <property type="component" value="Unassembled WGS sequence"/>
</dbReference>
<dbReference type="GO" id="GO:0008270">
    <property type="term" value="F:zinc ion binding"/>
    <property type="evidence" value="ECO:0007669"/>
    <property type="project" value="UniProtKB-KW"/>
</dbReference>
<dbReference type="SUPFAM" id="SSF57903">
    <property type="entry name" value="FYVE/PHD zinc finger"/>
    <property type="match status" value="1"/>
</dbReference>
<dbReference type="Gene3D" id="3.30.40.10">
    <property type="entry name" value="Zinc/RING finger domain, C3HC4 (zinc finger)"/>
    <property type="match status" value="1"/>
</dbReference>
<dbReference type="GO" id="GO:0000285">
    <property type="term" value="F:1-phosphatidylinositol-3-phosphate 5-kinase activity"/>
    <property type="evidence" value="ECO:0007669"/>
    <property type="project" value="InterPro"/>
</dbReference>
<feature type="non-terminal residue" evidence="6">
    <location>
        <position position="67"/>
    </location>
</feature>
<evidence type="ECO:0000256" key="2">
    <source>
        <dbReference type="ARBA" id="ARBA00022771"/>
    </source>
</evidence>
<dbReference type="OrthoDB" id="660555at2759"/>
<organism evidence="6 7">
    <name type="scientific">Tribonema minus</name>
    <dbReference type="NCBI Taxonomy" id="303371"/>
    <lineage>
        <taxon>Eukaryota</taxon>
        <taxon>Sar</taxon>
        <taxon>Stramenopiles</taxon>
        <taxon>Ochrophyta</taxon>
        <taxon>PX clade</taxon>
        <taxon>Xanthophyceae</taxon>
        <taxon>Tribonematales</taxon>
        <taxon>Tribonemataceae</taxon>
        <taxon>Tribonema</taxon>
    </lineage>
</organism>
<reference evidence="6" key="1">
    <citation type="submission" date="2021-02" db="EMBL/GenBank/DDBJ databases">
        <title>First Annotated Genome of the Yellow-green Alga Tribonema minus.</title>
        <authorList>
            <person name="Mahan K.M."/>
        </authorList>
    </citation>
    <scope>NUCLEOTIDE SEQUENCE</scope>
    <source>
        <strain evidence="6">UTEX B ZZ1240</strain>
    </source>
</reference>
<evidence type="ECO:0000313" key="6">
    <source>
        <dbReference type="EMBL" id="KAG5190220.1"/>
    </source>
</evidence>
<gene>
    <name evidence="6" type="ORF">JKP88DRAFT_152975</name>
</gene>
<keyword evidence="1" id="KW-0479">Metal-binding</keyword>
<dbReference type="GO" id="GO:0031410">
    <property type="term" value="C:cytoplasmic vesicle"/>
    <property type="evidence" value="ECO:0007669"/>
    <property type="project" value="TreeGrafter"/>
</dbReference>
<dbReference type="Pfam" id="PF01363">
    <property type="entry name" value="FYVE"/>
    <property type="match status" value="1"/>
</dbReference>
<keyword evidence="7" id="KW-1185">Reference proteome</keyword>
<evidence type="ECO:0000256" key="4">
    <source>
        <dbReference type="PROSITE-ProRule" id="PRU00091"/>
    </source>
</evidence>
<dbReference type="PANTHER" id="PTHR46715:SF1">
    <property type="entry name" value="1-PHOSPHATIDYLINOSITOL 3-PHOSPHATE 5-KINASE"/>
    <property type="match status" value="1"/>
</dbReference>
<accession>A0A835ZF88</accession>
<dbReference type="GO" id="GO:0052810">
    <property type="term" value="F:1-phosphatidylinositol-5-kinase activity"/>
    <property type="evidence" value="ECO:0007669"/>
    <property type="project" value="TreeGrafter"/>
</dbReference>
<protein>
    <recommendedName>
        <fullName evidence="5">FYVE-type domain-containing protein</fullName>
    </recommendedName>
</protein>
<dbReference type="SMART" id="SM00064">
    <property type="entry name" value="FYVE"/>
    <property type="match status" value="1"/>
</dbReference>
<comment type="caution">
    <text evidence="6">The sequence shown here is derived from an EMBL/GenBank/DDBJ whole genome shotgun (WGS) entry which is preliminary data.</text>
</comment>
<dbReference type="InterPro" id="IPR017455">
    <property type="entry name" value="Znf_FYVE-rel"/>
</dbReference>
<name>A0A835ZF88_9STRA</name>
<evidence type="ECO:0000256" key="1">
    <source>
        <dbReference type="ARBA" id="ARBA00022723"/>
    </source>
</evidence>
<evidence type="ECO:0000259" key="5">
    <source>
        <dbReference type="PROSITE" id="PS50178"/>
    </source>
</evidence>
<dbReference type="PROSITE" id="PS50178">
    <property type="entry name" value="ZF_FYVE"/>
    <property type="match status" value="1"/>
</dbReference>
<dbReference type="GO" id="GO:0090385">
    <property type="term" value="P:phagosome-lysosome fusion"/>
    <property type="evidence" value="ECO:0007669"/>
    <property type="project" value="TreeGrafter"/>
</dbReference>
<dbReference type="GO" id="GO:0012506">
    <property type="term" value="C:vesicle membrane"/>
    <property type="evidence" value="ECO:0007669"/>
    <property type="project" value="TreeGrafter"/>
</dbReference>
<feature type="non-terminal residue" evidence="6">
    <location>
        <position position="1"/>
    </location>
</feature>
<evidence type="ECO:0000256" key="3">
    <source>
        <dbReference type="ARBA" id="ARBA00022833"/>
    </source>
</evidence>
<keyword evidence="2 4" id="KW-0863">Zinc-finger</keyword>
<sequence>SPKLYWMPDKICRVCYECGAPFTMFRRRHHCRVCGQVFCQNCSGYSVDGKDFGIAGSIRTCRMCYDQ</sequence>
<dbReference type="GO" id="GO:0032438">
    <property type="term" value="P:melanosome organization"/>
    <property type="evidence" value="ECO:0007669"/>
    <property type="project" value="TreeGrafter"/>
</dbReference>
<dbReference type="InterPro" id="IPR013083">
    <property type="entry name" value="Znf_RING/FYVE/PHD"/>
</dbReference>
<dbReference type="GO" id="GO:1903426">
    <property type="term" value="P:regulation of reactive oxygen species biosynthetic process"/>
    <property type="evidence" value="ECO:0007669"/>
    <property type="project" value="TreeGrafter"/>
</dbReference>
<dbReference type="InterPro" id="IPR000306">
    <property type="entry name" value="Znf_FYVE"/>
</dbReference>
<dbReference type="EMBL" id="JAFCMP010000037">
    <property type="protein sequence ID" value="KAG5190220.1"/>
    <property type="molecule type" value="Genomic_DNA"/>
</dbReference>
<dbReference type="InterPro" id="IPR043548">
    <property type="entry name" value="PIKfyve"/>
</dbReference>
<feature type="domain" description="FYVE-type" evidence="5">
    <location>
        <begin position="15"/>
        <end position="67"/>
    </location>
</feature>
<proteinExistence type="predicted"/>
<dbReference type="PANTHER" id="PTHR46715">
    <property type="entry name" value="1-PHOSPHATIDYLINOSITOL 3-PHOSPHATE 5-KINASE"/>
    <property type="match status" value="1"/>
</dbReference>
<dbReference type="AlphaFoldDB" id="A0A835ZF88"/>
<keyword evidence="3" id="KW-0862">Zinc</keyword>
<evidence type="ECO:0000313" key="7">
    <source>
        <dbReference type="Proteomes" id="UP000664859"/>
    </source>
</evidence>